<evidence type="ECO:0000256" key="1">
    <source>
        <dbReference type="ARBA" id="ARBA00022884"/>
    </source>
</evidence>
<protein>
    <recommendedName>
        <fullName evidence="4">RRM domain-containing protein</fullName>
    </recommendedName>
</protein>
<dbReference type="InterPro" id="IPR012677">
    <property type="entry name" value="Nucleotide-bd_a/b_plait_sf"/>
</dbReference>
<evidence type="ECO:0000256" key="3">
    <source>
        <dbReference type="SAM" id="MobiDB-lite"/>
    </source>
</evidence>
<dbReference type="AlphaFoldDB" id="G0W462"/>
<feature type="region of interest" description="Disordered" evidence="3">
    <location>
        <begin position="1"/>
        <end position="59"/>
    </location>
</feature>
<dbReference type="InterPro" id="IPR035979">
    <property type="entry name" value="RBD_domain_sf"/>
</dbReference>
<dbReference type="eggNOG" id="KOG0533">
    <property type="taxonomic scope" value="Eukaryota"/>
</dbReference>
<feature type="compositionally biased region" description="Polar residues" evidence="3">
    <location>
        <begin position="40"/>
        <end position="50"/>
    </location>
</feature>
<dbReference type="HOGENOM" id="CLU_052367_2_1_1"/>
<dbReference type="InterPro" id="IPR051229">
    <property type="entry name" value="ALYREF_mRNA_export"/>
</dbReference>
<dbReference type="KEGG" id="ndi:NDAI_0A04440"/>
<dbReference type="SMART" id="SM00360">
    <property type="entry name" value="RRM"/>
    <property type="match status" value="1"/>
</dbReference>
<dbReference type="GO" id="GO:0003729">
    <property type="term" value="F:mRNA binding"/>
    <property type="evidence" value="ECO:0007669"/>
    <property type="project" value="TreeGrafter"/>
</dbReference>
<feature type="compositionally biased region" description="Low complexity" evidence="3">
    <location>
        <begin position="176"/>
        <end position="193"/>
    </location>
</feature>
<sequence>MSANLDQSLDEIIGSNKRMNNRARITSNRGRAAGPRKTSKQVNTRRQTGRPNPVRQRVTRAPVNVRSRVPRPDAGREVRVNVEGLPRDIKQDAVREFFSSQIGGVDRVLLSYNERGQSTGMATITFRNNQQASAAVAKFNGAPIDAGRSRLKMNLLVDPNQQPVKSLVDRIRPLPQKRVQQQQQQQPKQQQQRQVRRAPNKKAAVAKDNRRQRKEKPAKKV</sequence>
<feature type="domain" description="RRM" evidence="4">
    <location>
        <begin position="78"/>
        <end position="158"/>
    </location>
</feature>
<dbReference type="OrthoDB" id="346839at2759"/>
<feature type="compositionally biased region" description="Basic residues" evidence="3">
    <location>
        <begin position="210"/>
        <end position="221"/>
    </location>
</feature>
<dbReference type="GO" id="GO:0006406">
    <property type="term" value="P:mRNA export from nucleus"/>
    <property type="evidence" value="ECO:0007669"/>
    <property type="project" value="EnsemblFungi"/>
</dbReference>
<dbReference type="EMBL" id="HE580267">
    <property type="protein sequence ID" value="CCD22600.1"/>
    <property type="molecule type" value="Genomic_DNA"/>
</dbReference>
<evidence type="ECO:0000259" key="4">
    <source>
        <dbReference type="PROSITE" id="PS50102"/>
    </source>
</evidence>
<dbReference type="GO" id="GO:0071667">
    <property type="term" value="F:DNA/RNA hybrid binding"/>
    <property type="evidence" value="ECO:0007669"/>
    <property type="project" value="EnsemblFungi"/>
</dbReference>
<organism evidence="5 6">
    <name type="scientific">Naumovozyma dairenensis (strain ATCC 10597 / BCRC 20456 / CBS 421 / NBRC 0211 / NRRL Y-12639)</name>
    <name type="common">Saccharomyces dairenensis</name>
    <dbReference type="NCBI Taxonomy" id="1071378"/>
    <lineage>
        <taxon>Eukaryota</taxon>
        <taxon>Fungi</taxon>
        <taxon>Dikarya</taxon>
        <taxon>Ascomycota</taxon>
        <taxon>Saccharomycotina</taxon>
        <taxon>Saccharomycetes</taxon>
        <taxon>Saccharomycetales</taxon>
        <taxon>Saccharomycetaceae</taxon>
        <taxon>Naumovozyma</taxon>
    </lineage>
</organism>
<dbReference type="InterPro" id="IPR000504">
    <property type="entry name" value="RRM_dom"/>
</dbReference>
<name>G0W462_NAUDC</name>
<dbReference type="OMA" id="MADYWES"/>
<dbReference type="Gene3D" id="3.30.70.330">
    <property type="match status" value="1"/>
</dbReference>
<dbReference type="STRING" id="1071378.G0W462"/>
<reference evidence="5 6" key="1">
    <citation type="journal article" date="2011" name="Proc. Natl. Acad. Sci. U.S.A.">
        <title>Evolutionary erosion of yeast sex chromosomes by mating-type switching accidents.</title>
        <authorList>
            <person name="Gordon J.L."/>
            <person name="Armisen D."/>
            <person name="Proux-Wera E."/>
            <person name="Oheigeartaigh S.S."/>
            <person name="Byrne K.P."/>
            <person name="Wolfe K.H."/>
        </authorList>
    </citation>
    <scope>NUCLEOTIDE SEQUENCE [LARGE SCALE GENOMIC DNA]</scope>
    <source>
        <strain evidence="6">ATCC 10597 / BCRC 20456 / CBS 421 / NBRC 0211 / NRRL Y-12639</strain>
    </source>
</reference>
<feature type="region of interest" description="Disordered" evidence="3">
    <location>
        <begin position="176"/>
        <end position="221"/>
    </location>
</feature>
<keyword evidence="6" id="KW-1185">Reference proteome</keyword>
<dbReference type="PANTHER" id="PTHR19965:SF35">
    <property type="entry name" value="RNA ANNEALING PROTEIN YRA1"/>
    <property type="match status" value="1"/>
</dbReference>
<evidence type="ECO:0000256" key="2">
    <source>
        <dbReference type="PROSITE-ProRule" id="PRU00176"/>
    </source>
</evidence>
<dbReference type="GO" id="GO:0000346">
    <property type="term" value="C:transcription export complex"/>
    <property type="evidence" value="ECO:0007669"/>
    <property type="project" value="EnsemblFungi"/>
</dbReference>
<evidence type="ECO:0000313" key="6">
    <source>
        <dbReference type="Proteomes" id="UP000000689"/>
    </source>
</evidence>
<dbReference type="SUPFAM" id="SSF54928">
    <property type="entry name" value="RNA-binding domain, RBD"/>
    <property type="match status" value="1"/>
</dbReference>
<accession>G0W462</accession>
<dbReference type="Pfam" id="PF00076">
    <property type="entry name" value="RRM_1"/>
    <property type="match status" value="1"/>
</dbReference>
<dbReference type="Proteomes" id="UP000000689">
    <property type="component" value="Chromosome 1"/>
</dbReference>
<dbReference type="PROSITE" id="PS50102">
    <property type="entry name" value="RRM"/>
    <property type="match status" value="1"/>
</dbReference>
<dbReference type="GeneID" id="11495510"/>
<dbReference type="GO" id="GO:1990119">
    <property type="term" value="F:RNA helicase inhibitor activity"/>
    <property type="evidence" value="ECO:0007669"/>
    <property type="project" value="EnsemblFungi"/>
</dbReference>
<dbReference type="RefSeq" id="XP_003667843.1">
    <property type="nucleotide sequence ID" value="XM_003667795.1"/>
</dbReference>
<proteinExistence type="predicted"/>
<evidence type="ECO:0000313" key="5">
    <source>
        <dbReference type="EMBL" id="CCD22600.1"/>
    </source>
</evidence>
<dbReference type="GO" id="GO:0006283">
    <property type="term" value="P:transcription-coupled nucleotide-excision repair"/>
    <property type="evidence" value="ECO:0007669"/>
    <property type="project" value="EnsemblFungi"/>
</dbReference>
<dbReference type="PANTHER" id="PTHR19965">
    <property type="entry name" value="RNA AND EXPORT FACTOR BINDING PROTEIN"/>
    <property type="match status" value="1"/>
</dbReference>
<gene>
    <name evidence="5" type="primary">NDAI0A04440</name>
    <name evidence="5" type="ordered locus">NDAI_0A04440</name>
</gene>
<keyword evidence="1 2" id="KW-0694">RNA-binding</keyword>